<dbReference type="EMBL" id="AJWK01007998">
    <property type="status" value="NOT_ANNOTATED_CDS"/>
    <property type="molecule type" value="Genomic_DNA"/>
</dbReference>
<evidence type="ECO:0000256" key="6">
    <source>
        <dbReference type="ARBA" id="ARBA00022694"/>
    </source>
</evidence>
<dbReference type="AlphaFoldDB" id="A0A1B0CDL6"/>
<protein>
    <recommendedName>
        <fullName evidence="10">Ribonuclease P protein subunit p20</fullName>
    </recommendedName>
</protein>
<dbReference type="Pfam" id="PF12328">
    <property type="entry name" value="Rpp20"/>
    <property type="match status" value="1"/>
</dbReference>
<dbReference type="GO" id="GO:0006364">
    <property type="term" value="P:rRNA processing"/>
    <property type="evidence" value="ECO:0007669"/>
    <property type="project" value="UniProtKB-KW"/>
</dbReference>
<feature type="compositionally biased region" description="Basic residues" evidence="11">
    <location>
        <begin position="71"/>
        <end position="82"/>
    </location>
</feature>
<evidence type="ECO:0000313" key="13">
    <source>
        <dbReference type="EnsemblMetazoa" id="LLOJ002436-PA"/>
    </source>
</evidence>
<feature type="compositionally biased region" description="Basic and acidic residues" evidence="11">
    <location>
        <begin position="50"/>
        <end position="70"/>
    </location>
</feature>
<dbReference type="GO" id="GO:0005655">
    <property type="term" value="C:nucleolar ribonuclease P complex"/>
    <property type="evidence" value="ECO:0007669"/>
    <property type="project" value="InterPro"/>
</dbReference>
<dbReference type="EMBL" id="AJWK01007997">
    <property type="status" value="NOT_ANNOTATED_CDS"/>
    <property type="molecule type" value="Genomic_DNA"/>
</dbReference>
<dbReference type="Gene3D" id="3.30.110.20">
    <property type="entry name" value="Alba-like domain"/>
    <property type="match status" value="1"/>
</dbReference>
<accession>A0A1B0CDL6</accession>
<dbReference type="GO" id="GO:0001682">
    <property type="term" value="P:tRNA 5'-leader removal"/>
    <property type="evidence" value="ECO:0007669"/>
    <property type="project" value="InterPro"/>
</dbReference>
<reference evidence="14" key="1">
    <citation type="submission" date="2012-05" db="EMBL/GenBank/DDBJ databases">
        <title>Whole Genome Assembly of Lutzomyia longipalpis.</title>
        <authorList>
            <person name="Richards S."/>
            <person name="Qu C."/>
            <person name="Dillon R."/>
            <person name="Worley K."/>
            <person name="Scherer S."/>
            <person name="Batterton M."/>
            <person name="Taylor A."/>
            <person name="Hawes A."/>
            <person name="Hernandez B."/>
            <person name="Kovar C."/>
            <person name="Mandapat C."/>
            <person name="Pham C."/>
            <person name="Qu C."/>
            <person name="Jing C."/>
            <person name="Bess C."/>
            <person name="Bandaranaike D."/>
            <person name="Ngo D."/>
            <person name="Ongeri F."/>
            <person name="Arias F."/>
            <person name="Lara F."/>
            <person name="Weissenberger G."/>
            <person name="Kamau G."/>
            <person name="Han H."/>
            <person name="Shen H."/>
            <person name="Dinh H."/>
            <person name="Khalil I."/>
            <person name="Jones J."/>
            <person name="Shafer J."/>
            <person name="Jayaseelan J."/>
            <person name="Quiroz J."/>
            <person name="Blankenburg K."/>
            <person name="Nguyen L."/>
            <person name="Jackson L."/>
            <person name="Francisco L."/>
            <person name="Tang L.-Y."/>
            <person name="Pu L.-L."/>
            <person name="Perales L."/>
            <person name="Lorensuhewa L."/>
            <person name="Munidasa M."/>
            <person name="Coyle M."/>
            <person name="Taylor M."/>
            <person name="Puazo M."/>
            <person name="Firestine M."/>
            <person name="Scheel M."/>
            <person name="Javaid M."/>
            <person name="Wang M."/>
            <person name="Li M."/>
            <person name="Tabassum N."/>
            <person name="Saada N."/>
            <person name="Osuji N."/>
            <person name="Aqrawi P."/>
            <person name="Fu Q."/>
            <person name="Thornton R."/>
            <person name="Raj R."/>
            <person name="Goodspeed R."/>
            <person name="Mata R."/>
            <person name="Najjar R."/>
            <person name="Gubbala S."/>
            <person name="Lee S."/>
            <person name="Denson S."/>
            <person name="Patil S."/>
            <person name="Macmil S."/>
            <person name="Qi S."/>
            <person name="Matskevitch T."/>
            <person name="Palculict T."/>
            <person name="Mathew T."/>
            <person name="Vee V."/>
            <person name="Velamala V."/>
            <person name="Korchina V."/>
            <person name="Cai W."/>
            <person name="Liu W."/>
            <person name="Dai W."/>
            <person name="Zou X."/>
            <person name="Zhu Y."/>
            <person name="Zhang Y."/>
            <person name="Wu Y.-Q."/>
            <person name="Xin Y."/>
            <person name="Nazarath L."/>
            <person name="Kovar C."/>
            <person name="Han Y."/>
            <person name="Muzny D."/>
            <person name="Gibbs R."/>
        </authorList>
    </citation>
    <scope>NUCLEOTIDE SEQUENCE [LARGE SCALE GENOMIC DNA]</scope>
    <source>
        <strain evidence="14">Jacobina</strain>
    </source>
</reference>
<evidence type="ECO:0000256" key="7">
    <source>
        <dbReference type="ARBA" id="ARBA00023242"/>
    </source>
</evidence>
<dbReference type="InterPro" id="IPR014612">
    <property type="entry name" value="Pop7/Rpp20"/>
</dbReference>
<keyword evidence="7" id="KW-0539">Nucleus</keyword>
<keyword evidence="6" id="KW-0819">tRNA processing</keyword>
<proteinExistence type="inferred from homology"/>
<dbReference type="FunFam" id="3.30.110.20:FF:000002">
    <property type="entry name" value="Ribonuclease P protein subunit p20"/>
    <property type="match status" value="1"/>
</dbReference>
<reference evidence="13" key="3">
    <citation type="submission" date="2020-05" db="UniProtKB">
        <authorList>
            <consortium name="EnsemblMetazoa"/>
        </authorList>
    </citation>
    <scope>IDENTIFICATION</scope>
    <source>
        <strain evidence="13">Jacobina</strain>
    </source>
</reference>
<name>A0A1B0CDL6_LUTLO</name>
<dbReference type="Proteomes" id="UP000092461">
    <property type="component" value="Unassembled WGS sequence"/>
</dbReference>
<evidence type="ECO:0000256" key="8">
    <source>
        <dbReference type="ARBA" id="ARBA00053284"/>
    </source>
</evidence>
<evidence type="ECO:0000256" key="11">
    <source>
        <dbReference type="SAM" id="MobiDB-lite"/>
    </source>
</evidence>
<dbReference type="EMBL" id="GITU01007832">
    <property type="protein sequence ID" value="MBC1176535.1"/>
    <property type="molecule type" value="Transcribed_RNA"/>
</dbReference>
<keyword evidence="4" id="KW-0963">Cytoplasm</keyword>
<comment type="similarity">
    <text evidence="3">Belongs to the histone-like Alba family.</text>
</comment>
<evidence type="ECO:0000256" key="5">
    <source>
        <dbReference type="ARBA" id="ARBA00022552"/>
    </source>
</evidence>
<dbReference type="PANTHER" id="PTHR15314:SF1">
    <property type="entry name" value="RIBONUCLEASE P PROTEIN SUBUNIT P20"/>
    <property type="match status" value="1"/>
</dbReference>
<sequence>IFFIFRIFSEFFRLFLNSRIFNLTLKTYEHLLGLVNSRKMTEKISLSKQNPRDLVESPGKKVPATEEKIHERRKRPPRKSYQRKTDIYVTKKSNFVSHGKKVPATEEKIHERRKRPPRKSYQRKTDIYVTKKSNFVGKLRQCEKLLRLEHAEIFLHGIGNAIPRAISLALQIQANNPDLYGVEANTGTVKLVDDLHPLTDDADFDEQKRRNSSIHIRVYRKVEPGQLIAALKSVIKGRVSF</sequence>
<feature type="region of interest" description="Disordered" evidence="11">
    <location>
        <begin position="97"/>
        <end position="124"/>
    </location>
</feature>
<dbReference type="VEuPathDB" id="VectorBase:LLOJ002436"/>
<evidence type="ECO:0000313" key="14">
    <source>
        <dbReference type="Proteomes" id="UP000092461"/>
    </source>
</evidence>
<feature type="compositionally biased region" description="Basic residues" evidence="11">
    <location>
        <begin position="111"/>
        <end position="122"/>
    </location>
</feature>
<evidence type="ECO:0000256" key="3">
    <source>
        <dbReference type="ARBA" id="ARBA00008018"/>
    </source>
</evidence>
<evidence type="ECO:0000256" key="10">
    <source>
        <dbReference type="ARBA" id="ARBA00068472"/>
    </source>
</evidence>
<keyword evidence="14" id="KW-1185">Reference proteome</keyword>
<feature type="region of interest" description="Disordered" evidence="11">
    <location>
        <begin position="46"/>
        <end position="83"/>
    </location>
</feature>
<dbReference type="InterPro" id="IPR036882">
    <property type="entry name" value="Alba-like_dom_sf"/>
</dbReference>
<reference evidence="12" key="2">
    <citation type="journal article" date="2020" name="BMC">
        <title>Leishmania infection induces a limited differential gene expression in the sand fly midgut.</title>
        <authorList>
            <person name="Coutinho-Abreu I.V."/>
            <person name="Serafim T.D."/>
            <person name="Meneses C."/>
            <person name="Kamhawi S."/>
            <person name="Oliveira F."/>
            <person name="Valenzuela J.G."/>
        </authorList>
    </citation>
    <scope>NUCLEOTIDE SEQUENCE</scope>
    <source>
        <strain evidence="12">Jacobina</strain>
        <tissue evidence="12">Midgut</tissue>
    </source>
</reference>
<organism evidence="13 14">
    <name type="scientific">Lutzomyia longipalpis</name>
    <name type="common">Sand fly</name>
    <dbReference type="NCBI Taxonomy" id="7200"/>
    <lineage>
        <taxon>Eukaryota</taxon>
        <taxon>Metazoa</taxon>
        <taxon>Ecdysozoa</taxon>
        <taxon>Arthropoda</taxon>
        <taxon>Hexapoda</taxon>
        <taxon>Insecta</taxon>
        <taxon>Pterygota</taxon>
        <taxon>Neoptera</taxon>
        <taxon>Endopterygota</taxon>
        <taxon>Diptera</taxon>
        <taxon>Nematocera</taxon>
        <taxon>Psychodoidea</taxon>
        <taxon>Psychodidae</taxon>
        <taxon>Lutzomyia</taxon>
        <taxon>Lutzomyia</taxon>
    </lineage>
</organism>
<dbReference type="GO" id="GO:0000172">
    <property type="term" value="C:ribonuclease MRP complex"/>
    <property type="evidence" value="ECO:0007669"/>
    <property type="project" value="InterPro"/>
</dbReference>
<evidence type="ECO:0000313" key="12">
    <source>
        <dbReference type="EMBL" id="MBC1176535.1"/>
    </source>
</evidence>
<comment type="subcellular location">
    <subcellularLocation>
        <location evidence="1">Cytoplasmic granule</location>
    </subcellularLocation>
    <subcellularLocation>
        <location evidence="2">Nucleus</location>
        <location evidence="2">Nucleolus</location>
    </subcellularLocation>
</comment>
<comment type="subunit">
    <text evidence="9">Component of nuclear RNase P and RNase MRP complexes. RNase P consists of a catalytic RNA moiety and 10 different protein chains; POP1, POP4, POP5, POP7, RPP14, RPP21, RPP25, RPP30, RPP38 and RPP40. Within the RNase P complex, POP1, POP7 and RPP25 form the 'finger' subcomplex, POP5, RPP14, RPP40 and homodimeric RPP30 form the 'palm' subcomplex, and RPP21, POP4 and RPP38 form the 'wrist' subcomplex. All subunits of the RNase P complex interact with the catalytic RNA. Several subunits of RNase P are also part of the RNase MRP complex. RNase MRP consists of a catalytic RNA moiety and about 8 protein subunits; POP1, POP7, RPP25, RPP30, RPP38, RPP40 and possibly also POP4 and POP5. Interacts with SMN1. POP7 forms a heterodimer with RPP25 that binds to the P3 stem loop of the catalytic RNA.</text>
</comment>
<dbReference type="GO" id="GO:0003676">
    <property type="term" value="F:nucleic acid binding"/>
    <property type="evidence" value="ECO:0007669"/>
    <property type="project" value="InterPro"/>
</dbReference>
<comment type="function">
    <text evidence="8">Component of ribonuclease P, a ribonucleoprotein complex that generates mature tRNA molecules by cleaving their 5'-ends. Also a component of the MRP ribonuclease complex, which cleaves pre-rRNA sequences.</text>
</comment>
<dbReference type="EnsemblMetazoa" id="LLOJ002436-RA">
    <property type="protein sequence ID" value="LLOJ002436-PA"/>
    <property type="gene ID" value="LLOJ002436"/>
</dbReference>
<evidence type="ECO:0000256" key="4">
    <source>
        <dbReference type="ARBA" id="ARBA00022490"/>
    </source>
</evidence>
<evidence type="ECO:0000256" key="1">
    <source>
        <dbReference type="ARBA" id="ARBA00004463"/>
    </source>
</evidence>
<dbReference type="VEuPathDB" id="VectorBase:LLONM1_009899"/>
<evidence type="ECO:0000256" key="9">
    <source>
        <dbReference type="ARBA" id="ARBA00064615"/>
    </source>
</evidence>
<keyword evidence="5" id="KW-0698">rRNA processing</keyword>
<dbReference type="PANTHER" id="PTHR15314">
    <property type="entry name" value="RIBONUCLEASE P PROTEIN SUBUNIT P20"/>
    <property type="match status" value="1"/>
</dbReference>
<evidence type="ECO:0000256" key="2">
    <source>
        <dbReference type="ARBA" id="ARBA00004604"/>
    </source>
</evidence>
<dbReference type="SUPFAM" id="SSF82704">
    <property type="entry name" value="AlbA-like"/>
    <property type="match status" value="1"/>
</dbReference>